<organism evidence="1 2">
    <name type="scientific">Gigaspora margarita</name>
    <dbReference type="NCBI Taxonomy" id="4874"/>
    <lineage>
        <taxon>Eukaryota</taxon>
        <taxon>Fungi</taxon>
        <taxon>Fungi incertae sedis</taxon>
        <taxon>Mucoromycota</taxon>
        <taxon>Glomeromycotina</taxon>
        <taxon>Glomeromycetes</taxon>
        <taxon>Diversisporales</taxon>
        <taxon>Gigasporaceae</taxon>
        <taxon>Gigaspora</taxon>
    </lineage>
</organism>
<proteinExistence type="predicted"/>
<dbReference type="EMBL" id="CAJVQB010085054">
    <property type="protein sequence ID" value="CAG8846819.1"/>
    <property type="molecule type" value="Genomic_DNA"/>
</dbReference>
<sequence>ELIQQLGRAGHNSKQAQDIIFFNCHIISNPCNKCDNCIQYDEDNPILFDATEELYEILEVAKALTFKFSTKISLEDVVN</sequence>
<accession>A0ABN7X2Y7</accession>
<dbReference type="Proteomes" id="UP000789901">
    <property type="component" value="Unassembled WGS sequence"/>
</dbReference>
<name>A0ABN7X2Y7_GIGMA</name>
<comment type="caution">
    <text evidence="1">The sequence shown here is derived from an EMBL/GenBank/DDBJ whole genome shotgun (WGS) entry which is preliminary data.</text>
</comment>
<gene>
    <name evidence="1" type="ORF">GMARGA_LOCUS38354</name>
</gene>
<reference evidence="1 2" key="1">
    <citation type="submission" date="2021-06" db="EMBL/GenBank/DDBJ databases">
        <authorList>
            <person name="Kallberg Y."/>
            <person name="Tangrot J."/>
            <person name="Rosling A."/>
        </authorList>
    </citation>
    <scope>NUCLEOTIDE SEQUENCE [LARGE SCALE GENOMIC DNA]</scope>
    <source>
        <strain evidence="1 2">120-4 pot B 10/14</strain>
    </source>
</reference>
<evidence type="ECO:0000313" key="2">
    <source>
        <dbReference type="Proteomes" id="UP000789901"/>
    </source>
</evidence>
<evidence type="ECO:0000313" key="1">
    <source>
        <dbReference type="EMBL" id="CAG8846819.1"/>
    </source>
</evidence>
<feature type="non-terminal residue" evidence="1">
    <location>
        <position position="79"/>
    </location>
</feature>
<protein>
    <submittedName>
        <fullName evidence="1">31938_t:CDS:1</fullName>
    </submittedName>
</protein>
<keyword evidence="2" id="KW-1185">Reference proteome</keyword>
<feature type="non-terminal residue" evidence="1">
    <location>
        <position position="1"/>
    </location>
</feature>